<dbReference type="InterPro" id="IPR043128">
    <property type="entry name" value="Rev_trsase/Diguanyl_cyclase"/>
</dbReference>
<protein>
    <submittedName>
        <fullName evidence="2">Unnamed protein product</fullName>
    </submittedName>
</protein>
<evidence type="ECO:0000313" key="2">
    <source>
        <dbReference type="EMBL" id="GMF22475.1"/>
    </source>
</evidence>
<evidence type="ECO:0000256" key="1">
    <source>
        <dbReference type="SAM" id="MobiDB-lite"/>
    </source>
</evidence>
<keyword evidence="3" id="KW-1185">Reference proteome</keyword>
<organism evidence="2 3">
    <name type="scientific">Phytophthora fragariaefolia</name>
    <dbReference type="NCBI Taxonomy" id="1490495"/>
    <lineage>
        <taxon>Eukaryota</taxon>
        <taxon>Sar</taxon>
        <taxon>Stramenopiles</taxon>
        <taxon>Oomycota</taxon>
        <taxon>Peronosporomycetes</taxon>
        <taxon>Peronosporales</taxon>
        <taxon>Peronosporaceae</taxon>
        <taxon>Phytophthora</taxon>
    </lineage>
</organism>
<name>A0A9W6TZ76_9STRA</name>
<dbReference type="AlphaFoldDB" id="A0A9W6TZ76"/>
<feature type="compositionally biased region" description="Basic and acidic residues" evidence="1">
    <location>
        <begin position="51"/>
        <end position="60"/>
    </location>
</feature>
<evidence type="ECO:0000313" key="3">
    <source>
        <dbReference type="Proteomes" id="UP001165121"/>
    </source>
</evidence>
<dbReference type="PANTHER" id="PTHR33064:SF37">
    <property type="entry name" value="RIBONUCLEASE H"/>
    <property type="match status" value="1"/>
</dbReference>
<sequence length="181" mass="20135">MIYQRMIDNSMWGFVQPRGGWSAFAERDRMAEAADTAVGGSPTDTATHGRTRFEPDRESSDIPDSLFAVVNDPRRDMFVSGEADQASLVPVLGRRTFVNDICFGGESFDICLETLDRLLSRFNECRNSVSFTKSMLVQPTVDFLSDAVSREGFRADAKKLKAITELSSPKTKKGPRPTELI</sequence>
<reference evidence="2" key="1">
    <citation type="submission" date="2023-04" db="EMBL/GenBank/DDBJ databases">
        <title>Phytophthora fragariaefolia NBRC 109709.</title>
        <authorList>
            <person name="Ichikawa N."/>
            <person name="Sato H."/>
            <person name="Tonouchi N."/>
        </authorList>
    </citation>
    <scope>NUCLEOTIDE SEQUENCE</scope>
    <source>
        <strain evidence="2">NBRC 109709</strain>
    </source>
</reference>
<accession>A0A9W6TZ76</accession>
<gene>
    <name evidence="2" type="ORF">Pfra01_000330900</name>
</gene>
<dbReference type="InterPro" id="IPR051320">
    <property type="entry name" value="Viral_Replic_Matur_Polypro"/>
</dbReference>
<comment type="caution">
    <text evidence="2">The sequence shown here is derived from an EMBL/GenBank/DDBJ whole genome shotgun (WGS) entry which is preliminary data.</text>
</comment>
<dbReference type="InterPro" id="IPR043502">
    <property type="entry name" value="DNA/RNA_pol_sf"/>
</dbReference>
<feature type="region of interest" description="Disordered" evidence="1">
    <location>
        <begin position="33"/>
        <end position="60"/>
    </location>
</feature>
<dbReference type="Gene3D" id="3.30.70.270">
    <property type="match status" value="1"/>
</dbReference>
<dbReference type="SUPFAM" id="SSF56672">
    <property type="entry name" value="DNA/RNA polymerases"/>
    <property type="match status" value="1"/>
</dbReference>
<dbReference type="OrthoDB" id="110319at2759"/>
<dbReference type="PANTHER" id="PTHR33064">
    <property type="entry name" value="POL PROTEIN"/>
    <property type="match status" value="1"/>
</dbReference>
<dbReference type="EMBL" id="BSXT01000253">
    <property type="protein sequence ID" value="GMF22475.1"/>
    <property type="molecule type" value="Genomic_DNA"/>
</dbReference>
<dbReference type="Proteomes" id="UP001165121">
    <property type="component" value="Unassembled WGS sequence"/>
</dbReference>
<proteinExistence type="predicted"/>